<proteinExistence type="predicted"/>
<evidence type="ECO:0000313" key="2">
    <source>
        <dbReference type="Proteomes" id="UP001152320"/>
    </source>
</evidence>
<comment type="caution">
    <text evidence="1">The sequence shown here is derived from an EMBL/GenBank/DDBJ whole genome shotgun (WGS) entry which is preliminary data.</text>
</comment>
<name>A0A9Q1CEU6_HOLLE</name>
<accession>A0A9Q1CEU6</accession>
<organism evidence="1 2">
    <name type="scientific">Holothuria leucospilota</name>
    <name type="common">Black long sea cucumber</name>
    <name type="synonym">Mertensiothuria leucospilota</name>
    <dbReference type="NCBI Taxonomy" id="206669"/>
    <lineage>
        <taxon>Eukaryota</taxon>
        <taxon>Metazoa</taxon>
        <taxon>Echinodermata</taxon>
        <taxon>Eleutherozoa</taxon>
        <taxon>Echinozoa</taxon>
        <taxon>Holothuroidea</taxon>
        <taxon>Aspidochirotacea</taxon>
        <taxon>Aspidochirotida</taxon>
        <taxon>Holothuriidae</taxon>
        <taxon>Holothuria</taxon>
    </lineage>
</organism>
<gene>
    <name evidence="1" type="ORF">HOLleu_11381</name>
</gene>
<protein>
    <submittedName>
        <fullName evidence="1">Uncharacterized protein</fullName>
    </submittedName>
</protein>
<keyword evidence="2" id="KW-1185">Reference proteome</keyword>
<evidence type="ECO:0000313" key="1">
    <source>
        <dbReference type="EMBL" id="KAJ8044036.1"/>
    </source>
</evidence>
<reference evidence="1" key="1">
    <citation type="submission" date="2021-10" db="EMBL/GenBank/DDBJ databases">
        <title>Tropical sea cucumber genome reveals ecological adaptation and Cuvierian tubules defense mechanism.</title>
        <authorList>
            <person name="Chen T."/>
        </authorList>
    </citation>
    <scope>NUCLEOTIDE SEQUENCE</scope>
    <source>
        <strain evidence="1">Nanhai2018</strain>
        <tissue evidence="1">Muscle</tissue>
    </source>
</reference>
<dbReference type="AlphaFoldDB" id="A0A9Q1CEU6"/>
<dbReference type="EMBL" id="JAIZAY010000004">
    <property type="protein sequence ID" value="KAJ8044036.1"/>
    <property type="molecule type" value="Genomic_DNA"/>
</dbReference>
<sequence>MRKYGMVQYTMNLMGRQVNTSPAVGLTFPYIRLEQLTEDNRHFNCQMKIRMTASGIFKDIVSIDIKLTTADLLLMGANTGTEVQITVVVLKTKY</sequence>
<dbReference type="Proteomes" id="UP001152320">
    <property type="component" value="Chromosome 4"/>
</dbReference>